<keyword evidence="5" id="KW-1185">Reference proteome</keyword>
<protein>
    <recommendedName>
        <fullName evidence="2">arginine deiminase</fullName>
        <ecNumber evidence="2">3.5.3.6</ecNumber>
    </recommendedName>
</protein>
<dbReference type="Gene3D" id="3.75.10.10">
    <property type="entry name" value="L-arginine/glycine Amidinotransferase, Chain A"/>
    <property type="match status" value="1"/>
</dbReference>
<dbReference type="SUPFAM" id="SSF55909">
    <property type="entry name" value="Pentein"/>
    <property type="match status" value="1"/>
</dbReference>
<dbReference type="GO" id="GO:0019546">
    <property type="term" value="P:L-arginine deiminase pathway"/>
    <property type="evidence" value="ECO:0007669"/>
    <property type="project" value="TreeGrafter"/>
</dbReference>
<name>A0A841GDY3_9GAMM</name>
<sequence>MKGFLQSRSLNGGTPVLKEWGITSETGTLREVLVGSIEHFSWRDGNATSRRHMRDGVQFDAAIAKAQYQEMLDVYRQADVNVHILPPQADQPYSIYARDSSVMTPWGPIVCQMYSPWRRAEWVSVLNFYREKEIPIFDVVSAGTFEGGDFMLIEPGAVLCGCSGERTSLAGAEQVKGWFEKEGWEFKIGRFDPHFLHMDVQCVMVADKLAAVCREVLPDDVLIWLKQKNIEFIDVPYKDAMELGCNIVSLGNERVLLPAESKKLKAQCLAHGLTVFDPDISMITKGGGGIHCMCQPLRRD</sequence>
<evidence type="ECO:0000256" key="3">
    <source>
        <dbReference type="ARBA" id="ARBA00049429"/>
    </source>
</evidence>
<dbReference type="RefSeq" id="WP_188026859.1">
    <property type="nucleotide sequence ID" value="NZ_JACHGR010000006.1"/>
</dbReference>
<dbReference type="EC" id="3.5.3.6" evidence="2"/>
<evidence type="ECO:0000313" key="5">
    <source>
        <dbReference type="Proteomes" id="UP000585721"/>
    </source>
</evidence>
<dbReference type="AlphaFoldDB" id="A0A841GDY3"/>
<dbReference type="Proteomes" id="UP000585721">
    <property type="component" value="Unassembled WGS sequence"/>
</dbReference>
<organism evidence="4 5">
    <name type="scientific">Tolumonas osonensis</name>
    <dbReference type="NCBI Taxonomy" id="675874"/>
    <lineage>
        <taxon>Bacteria</taxon>
        <taxon>Pseudomonadati</taxon>
        <taxon>Pseudomonadota</taxon>
        <taxon>Gammaproteobacteria</taxon>
        <taxon>Aeromonadales</taxon>
        <taxon>Aeromonadaceae</taxon>
        <taxon>Tolumonas</taxon>
    </lineage>
</organism>
<accession>A0A841GDY3</accession>
<comment type="pathway">
    <text evidence="1">Amino-acid degradation; L-arginine degradation via ADI pathway; carbamoyl phosphate from L-arginine: step 1/2.</text>
</comment>
<evidence type="ECO:0000256" key="1">
    <source>
        <dbReference type="ARBA" id="ARBA00005213"/>
    </source>
</evidence>
<proteinExistence type="predicted"/>
<evidence type="ECO:0000256" key="2">
    <source>
        <dbReference type="ARBA" id="ARBA00012171"/>
    </source>
</evidence>
<comment type="caution">
    <text evidence="4">The sequence shown here is derived from an EMBL/GenBank/DDBJ whole genome shotgun (WGS) entry which is preliminary data.</text>
</comment>
<gene>
    <name evidence="4" type="ORF">HNR75_002059</name>
</gene>
<dbReference type="Pfam" id="PF19420">
    <property type="entry name" value="DDAH_eukar"/>
    <property type="match status" value="1"/>
</dbReference>
<reference evidence="4 5" key="1">
    <citation type="submission" date="2020-08" db="EMBL/GenBank/DDBJ databases">
        <title>Genomic Encyclopedia of Type Strains, Phase IV (KMG-IV): sequencing the most valuable type-strain genomes for metagenomic binning, comparative biology and taxonomic classification.</title>
        <authorList>
            <person name="Goeker M."/>
        </authorList>
    </citation>
    <scope>NUCLEOTIDE SEQUENCE [LARGE SCALE GENOMIC DNA]</scope>
    <source>
        <strain evidence="4 5">DSM 22975</strain>
    </source>
</reference>
<dbReference type="PANTHER" id="PTHR47271:SF2">
    <property type="entry name" value="ARGININE DEIMINASE"/>
    <property type="match status" value="1"/>
</dbReference>
<dbReference type="PANTHER" id="PTHR47271">
    <property type="entry name" value="ARGININE DEIMINASE"/>
    <property type="match status" value="1"/>
</dbReference>
<dbReference type="GO" id="GO:0016990">
    <property type="term" value="F:arginine deiminase activity"/>
    <property type="evidence" value="ECO:0007669"/>
    <property type="project" value="UniProtKB-EC"/>
</dbReference>
<comment type="catalytic activity">
    <reaction evidence="3">
        <text>L-arginine + H2O = L-citrulline + NH4(+)</text>
        <dbReference type="Rhea" id="RHEA:19597"/>
        <dbReference type="ChEBI" id="CHEBI:15377"/>
        <dbReference type="ChEBI" id="CHEBI:28938"/>
        <dbReference type="ChEBI" id="CHEBI:32682"/>
        <dbReference type="ChEBI" id="CHEBI:57743"/>
        <dbReference type="EC" id="3.5.3.6"/>
    </reaction>
</comment>
<keyword evidence="4" id="KW-0378">Hydrolase</keyword>
<evidence type="ECO:0000313" key="4">
    <source>
        <dbReference type="EMBL" id="MBB6056129.1"/>
    </source>
</evidence>
<dbReference type="EMBL" id="JACHGR010000006">
    <property type="protein sequence ID" value="MBB6056129.1"/>
    <property type="molecule type" value="Genomic_DNA"/>
</dbReference>